<dbReference type="KEGG" id="lbc:LACBIDRAFT_324586"/>
<keyword evidence="1" id="KW-0472">Membrane</keyword>
<protein>
    <submittedName>
        <fullName evidence="2">Predicted protein</fullName>
    </submittedName>
</protein>
<dbReference type="InParanoid" id="B0D2E0"/>
<dbReference type="OrthoDB" id="2748942at2759"/>
<dbReference type="HOGENOM" id="CLU_1759129_0_0_1"/>
<dbReference type="AlphaFoldDB" id="B0D2E0"/>
<sequence length="148" mass="17213">MCRWRQFVFFVSCIHLIHLFSFLSVCNHYLQCGHKETQPEEMVSSSYCKLTSQRLISRIKVFCDSANCKFSPNHLPTCTPPDCIKTCWQFRQFPEQYRSTTHDPGAAEINLLPLKSDWRLSTIPEDHETEVNDAKSLLRCPTEVPDKT</sequence>
<reference evidence="2 3" key="1">
    <citation type="journal article" date="2008" name="Nature">
        <title>The genome of Laccaria bicolor provides insights into mycorrhizal symbiosis.</title>
        <authorList>
            <person name="Martin F."/>
            <person name="Aerts A."/>
            <person name="Ahren D."/>
            <person name="Brun A."/>
            <person name="Danchin E.G.J."/>
            <person name="Duchaussoy F."/>
            <person name="Gibon J."/>
            <person name="Kohler A."/>
            <person name="Lindquist E."/>
            <person name="Pereda V."/>
            <person name="Salamov A."/>
            <person name="Shapiro H.J."/>
            <person name="Wuyts J."/>
            <person name="Blaudez D."/>
            <person name="Buee M."/>
            <person name="Brokstein P."/>
            <person name="Canbaeck B."/>
            <person name="Cohen D."/>
            <person name="Courty P.E."/>
            <person name="Coutinho P.M."/>
            <person name="Delaruelle C."/>
            <person name="Detter J.C."/>
            <person name="Deveau A."/>
            <person name="DiFazio S."/>
            <person name="Duplessis S."/>
            <person name="Fraissinet-Tachet L."/>
            <person name="Lucic E."/>
            <person name="Frey-Klett P."/>
            <person name="Fourrey C."/>
            <person name="Feussner I."/>
            <person name="Gay G."/>
            <person name="Grimwood J."/>
            <person name="Hoegger P.J."/>
            <person name="Jain P."/>
            <person name="Kilaru S."/>
            <person name="Labbe J."/>
            <person name="Lin Y.C."/>
            <person name="Legue V."/>
            <person name="Le Tacon F."/>
            <person name="Marmeisse R."/>
            <person name="Melayah D."/>
            <person name="Montanini B."/>
            <person name="Muratet M."/>
            <person name="Nehls U."/>
            <person name="Niculita-Hirzel H."/>
            <person name="Oudot-Le Secq M.P."/>
            <person name="Peter M."/>
            <person name="Quesneville H."/>
            <person name="Rajashekar B."/>
            <person name="Reich M."/>
            <person name="Rouhier N."/>
            <person name="Schmutz J."/>
            <person name="Yin T."/>
            <person name="Chalot M."/>
            <person name="Henrissat B."/>
            <person name="Kuees U."/>
            <person name="Lucas S."/>
            <person name="Van de Peer Y."/>
            <person name="Podila G.K."/>
            <person name="Polle A."/>
            <person name="Pukkila P.J."/>
            <person name="Richardson P.M."/>
            <person name="Rouze P."/>
            <person name="Sanders I.R."/>
            <person name="Stajich J.E."/>
            <person name="Tunlid A."/>
            <person name="Tuskan G."/>
            <person name="Grigoriev I.V."/>
        </authorList>
    </citation>
    <scope>NUCLEOTIDE SEQUENCE [LARGE SCALE GENOMIC DNA]</scope>
    <source>
        <strain evidence="3">S238N-H82 / ATCC MYA-4686</strain>
    </source>
</reference>
<evidence type="ECO:0000313" key="2">
    <source>
        <dbReference type="EMBL" id="EDR11084.1"/>
    </source>
</evidence>
<gene>
    <name evidence="2" type="ORF">LACBIDRAFT_324586</name>
</gene>
<dbReference type="GeneID" id="6074119"/>
<dbReference type="RefSeq" id="XP_001878385.1">
    <property type="nucleotide sequence ID" value="XM_001878350.1"/>
</dbReference>
<keyword evidence="3" id="KW-1185">Reference proteome</keyword>
<organism evidence="3">
    <name type="scientific">Laccaria bicolor (strain S238N-H82 / ATCC MYA-4686)</name>
    <name type="common">Bicoloured deceiver</name>
    <name type="synonym">Laccaria laccata var. bicolor</name>
    <dbReference type="NCBI Taxonomy" id="486041"/>
    <lineage>
        <taxon>Eukaryota</taxon>
        <taxon>Fungi</taxon>
        <taxon>Dikarya</taxon>
        <taxon>Basidiomycota</taxon>
        <taxon>Agaricomycotina</taxon>
        <taxon>Agaricomycetes</taxon>
        <taxon>Agaricomycetidae</taxon>
        <taxon>Agaricales</taxon>
        <taxon>Agaricineae</taxon>
        <taxon>Hydnangiaceae</taxon>
        <taxon>Laccaria</taxon>
    </lineage>
</organism>
<keyword evidence="1" id="KW-0812">Transmembrane</keyword>
<evidence type="ECO:0000313" key="3">
    <source>
        <dbReference type="Proteomes" id="UP000001194"/>
    </source>
</evidence>
<evidence type="ECO:0000256" key="1">
    <source>
        <dbReference type="SAM" id="Phobius"/>
    </source>
</evidence>
<proteinExistence type="predicted"/>
<keyword evidence="1" id="KW-1133">Transmembrane helix</keyword>
<dbReference type="Proteomes" id="UP000001194">
    <property type="component" value="Unassembled WGS sequence"/>
</dbReference>
<accession>B0D2E0</accession>
<name>B0D2E0_LACBS</name>
<feature type="transmembrane region" description="Helical" evidence="1">
    <location>
        <begin position="7"/>
        <end position="30"/>
    </location>
</feature>
<dbReference type="EMBL" id="DS547096">
    <property type="protein sequence ID" value="EDR11084.1"/>
    <property type="molecule type" value="Genomic_DNA"/>
</dbReference>